<comment type="caution">
    <text evidence="4">The sequence shown here is derived from an EMBL/GenBank/DDBJ whole genome shotgun (WGS) entry which is preliminary data.</text>
</comment>
<evidence type="ECO:0000313" key="4">
    <source>
        <dbReference type="EMBL" id="MFC0390850.1"/>
    </source>
</evidence>
<dbReference type="PANTHER" id="PTHR31302">
    <property type="entry name" value="TRANSMEMBRANE PROTEIN WITH METALLOPHOSPHOESTERASE DOMAIN-RELATED"/>
    <property type="match status" value="1"/>
</dbReference>
<feature type="domain" description="Calcineurin-like phosphoesterase" evidence="3">
    <location>
        <begin position="55"/>
        <end position="218"/>
    </location>
</feature>
<dbReference type="RefSeq" id="WP_256555292.1">
    <property type="nucleotide sequence ID" value="NZ_JANHOF010000004.1"/>
</dbReference>
<dbReference type="InterPro" id="IPR004843">
    <property type="entry name" value="Calcineurin-like_PHP"/>
</dbReference>
<dbReference type="Gene3D" id="3.60.21.10">
    <property type="match status" value="1"/>
</dbReference>
<dbReference type="PANTHER" id="PTHR31302:SF31">
    <property type="entry name" value="PHOSPHODIESTERASE YAEI"/>
    <property type="match status" value="1"/>
</dbReference>
<evidence type="ECO:0000259" key="3">
    <source>
        <dbReference type="Pfam" id="PF00149"/>
    </source>
</evidence>
<dbReference type="Proteomes" id="UP001589818">
    <property type="component" value="Unassembled WGS sequence"/>
</dbReference>
<dbReference type="InterPro" id="IPR051158">
    <property type="entry name" value="Metallophosphoesterase_sf"/>
</dbReference>
<dbReference type="InterPro" id="IPR006311">
    <property type="entry name" value="TAT_signal"/>
</dbReference>
<evidence type="ECO:0000256" key="2">
    <source>
        <dbReference type="ARBA" id="ARBA00022801"/>
    </source>
</evidence>
<dbReference type="Pfam" id="PF00149">
    <property type="entry name" value="Metallophos"/>
    <property type="match status" value="1"/>
</dbReference>
<keyword evidence="5" id="KW-1185">Reference proteome</keyword>
<reference evidence="4 5" key="1">
    <citation type="submission" date="2024-09" db="EMBL/GenBank/DDBJ databases">
        <authorList>
            <person name="Sun Q."/>
            <person name="Mori K."/>
        </authorList>
    </citation>
    <scope>NUCLEOTIDE SEQUENCE [LARGE SCALE GENOMIC DNA]</scope>
    <source>
        <strain evidence="4 5">CCM 4839</strain>
    </source>
</reference>
<dbReference type="EMBL" id="JBHLVF010000010">
    <property type="protein sequence ID" value="MFC0390850.1"/>
    <property type="molecule type" value="Genomic_DNA"/>
</dbReference>
<keyword evidence="2" id="KW-0378">Hydrolase</keyword>
<keyword evidence="1" id="KW-0479">Metal-binding</keyword>
<accession>A0ABV6J7G6</accession>
<name>A0ABV6J7G6_9BACL</name>
<proteinExistence type="predicted"/>
<organism evidence="4 5">
    <name type="scientific">Paenibacillus mendelii</name>
    <dbReference type="NCBI Taxonomy" id="206163"/>
    <lineage>
        <taxon>Bacteria</taxon>
        <taxon>Bacillati</taxon>
        <taxon>Bacillota</taxon>
        <taxon>Bacilli</taxon>
        <taxon>Bacillales</taxon>
        <taxon>Paenibacillaceae</taxon>
        <taxon>Paenibacillus</taxon>
    </lineage>
</organism>
<dbReference type="CDD" id="cd07385">
    <property type="entry name" value="MPP_YkuE_C"/>
    <property type="match status" value="1"/>
</dbReference>
<sequence length="279" mass="31129">MTRRRFLQWIAGGGIAAAAAAPAYSYFVERNWVEVNAVTIPMFDGNRKHPFRGTRILHFSDLHFGYYFDKDALAKVIHRIERLEPDMICFTGDLVDDGTKGLIQCVDLMKGLHAPLGKFAVLGNHDYGLEGRNGVADFWKKTGFRLLLNRHEVVEKDGSRLVVAGVDDLLLGQADVERSLAGTLPEDEVILLAHEPDYADTVSEWPRVKLQLSGHSHGGQIRLPFVGHLIAPPYGKKYVSGLYQADSSQLAVYTNRGIGTTTLPIRFWCRPELTVLELT</sequence>
<protein>
    <submittedName>
        <fullName evidence="4">Metallophosphoesterase</fullName>
    </submittedName>
</protein>
<gene>
    <name evidence="4" type="ORF">ACFFJ8_05640</name>
</gene>
<evidence type="ECO:0000256" key="1">
    <source>
        <dbReference type="ARBA" id="ARBA00022723"/>
    </source>
</evidence>
<evidence type="ECO:0000313" key="5">
    <source>
        <dbReference type="Proteomes" id="UP001589818"/>
    </source>
</evidence>
<dbReference type="InterPro" id="IPR029052">
    <property type="entry name" value="Metallo-depent_PP-like"/>
</dbReference>
<dbReference type="SUPFAM" id="SSF56300">
    <property type="entry name" value="Metallo-dependent phosphatases"/>
    <property type="match status" value="1"/>
</dbReference>
<dbReference type="PROSITE" id="PS51318">
    <property type="entry name" value="TAT"/>
    <property type="match status" value="1"/>
</dbReference>